<keyword evidence="1" id="KW-0175">Coiled coil</keyword>
<protein>
    <submittedName>
        <fullName evidence="2">Uncharacterized protein</fullName>
    </submittedName>
</protein>
<evidence type="ECO:0000313" key="2">
    <source>
        <dbReference type="EMBL" id="KAK9977433.1"/>
    </source>
</evidence>
<evidence type="ECO:0000313" key="3">
    <source>
        <dbReference type="Proteomes" id="UP001479290"/>
    </source>
</evidence>
<gene>
    <name evidence="2" type="ORF">ABG768_019247</name>
</gene>
<dbReference type="Proteomes" id="UP001479290">
    <property type="component" value="Unassembled WGS sequence"/>
</dbReference>
<reference evidence="2 3" key="1">
    <citation type="submission" date="2024-05" db="EMBL/GenBank/DDBJ databases">
        <title>A high-quality chromosomal-level genome assembly of Topmouth culter (Culter alburnus).</title>
        <authorList>
            <person name="Zhao H."/>
        </authorList>
    </citation>
    <scope>NUCLEOTIDE SEQUENCE [LARGE SCALE GENOMIC DNA]</scope>
    <source>
        <strain evidence="2">CATC2023</strain>
        <tissue evidence="2">Muscle</tissue>
    </source>
</reference>
<name>A0AAW2AWG6_CULAL</name>
<accession>A0AAW2AWG6</accession>
<organism evidence="2 3">
    <name type="scientific">Culter alburnus</name>
    <name type="common">Topmouth culter</name>
    <dbReference type="NCBI Taxonomy" id="194366"/>
    <lineage>
        <taxon>Eukaryota</taxon>
        <taxon>Metazoa</taxon>
        <taxon>Chordata</taxon>
        <taxon>Craniata</taxon>
        <taxon>Vertebrata</taxon>
        <taxon>Euteleostomi</taxon>
        <taxon>Actinopterygii</taxon>
        <taxon>Neopterygii</taxon>
        <taxon>Teleostei</taxon>
        <taxon>Ostariophysi</taxon>
        <taxon>Cypriniformes</taxon>
        <taxon>Xenocyprididae</taxon>
        <taxon>Xenocypridinae</taxon>
        <taxon>Culter</taxon>
    </lineage>
</organism>
<dbReference type="AlphaFoldDB" id="A0AAW2AWG6"/>
<evidence type="ECO:0000256" key="1">
    <source>
        <dbReference type="SAM" id="Coils"/>
    </source>
</evidence>
<keyword evidence="3" id="KW-1185">Reference proteome</keyword>
<comment type="caution">
    <text evidence="2">The sequence shown here is derived from an EMBL/GenBank/DDBJ whole genome shotgun (WGS) entry which is preliminary data.</text>
</comment>
<dbReference type="EMBL" id="JAWDJR010000003">
    <property type="protein sequence ID" value="KAK9977433.1"/>
    <property type="molecule type" value="Genomic_DNA"/>
</dbReference>
<feature type="coiled-coil region" evidence="1">
    <location>
        <begin position="37"/>
        <end position="96"/>
    </location>
</feature>
<sequence length="134" mass="15315">METRVRQKKSGEETGEMELNALWHAIAEGENSLGKILEELREFRKKNNEKIADIKQDLNSTNKRIEEAEGRIAEAKEQIQQTGEVLLKLLAQLEAKLTDQEDRIIFIRIYRVPEGGENGSLTIKLIKKLLKDGT</sequence>
<proteinExistence type="predicted"/>
<dbReference type="SUPFAM" id="SSF58100">
    <property type="entry name" value="Bacterial hemolysins"/>
    <property type="match status" value="1"/>
</dbReference>